<keyword evidence="3" id="KW-0378">Hydrolase</keyword>
<dbReference type="EMBL" id="CAADRP010000668">
    <property type="protein sequence ID" value="VFU31027.1"/>
    <property type="molecule type" value="Genomic_DNA"/>
</dbReference>
<dbReference type="SUPFAM" id="SSF52096">
    <property type="entry name" value="ClpP/crotonase"/>
    <property type="match status" value="1"/>
</dbReference>
<dbReference type="PRINTS" id="PR00127">
    <property type="entry name" value="CLPPROTEASEP"/>
</dbReference>
<evidence type="ECO:0000256" key="6">
    <source>
        <dbReference type="PROSITE-ProRule" id="PRU10086"/>
    </source>
</evidence>
<feature type="active site" evidence="6">
    <location>
        <position position="282"/>
    </location>
</feature>
<sequence length="391" mass="42446">MVWAGRGMTHLCKHKADVGAAAMDDMGAIHFASQKGPLEVFRTLLSSGVPSKLPPESEETHLFVEESGKTSKKGTLNGKEKAEVSEPKTSLEDKSEYSGGEATAGEHEEEVNESVKMKGEADDILCKLPYLHLFHASKVKTKLLIARPHLKSSKTLTPIPQLAAPQTPATSMRGAETDAMGLLLRERIVFLGNSIDDFVADAIISQLLLLDAQDPTKDIRLFINSPGGSLSATMAIYDVVQLVRADVSTVALGIAASTASIILGGGTKGKRLAMPNTRVMIHQPLGGASGQAIDVEIQAREIMHNKNNIIRIVAGFTGRTIEQVQKDIDRDRYMSPIEAVEYGIIDGVIDRDSIIPLAPVPERVTPTLNYEDMRKDPMKFLNPDVPDDEIY</sequence>
<dbReference type="InterPro" id="IPR036770">
    <property type="entry name" value="Ankyrin_rpt-contain_sf"/>
</dbReference>
<dbReference type="PROSITE" id="PS00382">
    <property type="entry name" value="CLP_PROTEASE_HIS"/>
    <property type="match status" value="1"/>
</dbReference>
<evidence type="ECO:0000256" key="1">
    <source>
        <dbReference type="ARBA" id="ARBA00007039"/>
    </source>
</evidence>
<dbReference type="PANTHER" id="PTHR10381:SF24">
    <property type="entry name" value="ATP-DEPENDENT CLP PROTEASE PROTEOLYTIC SUBUNIT 4, CHLOROPLASTIC"/>
    <property type="match status" value="1"/>
</dbReference>
<comment type="catalytic activity">
    <reaction evidence="5 6">
        <text>Hydrolysis of proteins to small peptides in the presence of ATP and magnesium. alpha-casein is the usual test substrate. In the absence of ATP, only oligopeptides shorter than five residues are hydrolyzed (such as succinyl-Leu-Tyr-|-NHMec, and Leu-Tyr-Leu-|-Tyr-Trp, in which cleavage of the -Tyr-|-Leu- and -Tyr-|-Trp bonds also occurs).</text>
        <dbReference type="EC" id="3.4.21.92"/>
    </reaction>
</comment>
<evidence type="ECO:0000256" key="2">
    <source>
        <dbReference type="ARBA" id="ARBA00022670"/>
    </source>
</evidence>
<feature type="region of interest" description="Disordered" evidence="8">
    <location>
        <begin position="49"/>
        <end position="113"/>
    </location>
</feature>
<feature type="compositionally biased region" description="Basic and acidic residues" evidence="8">
    <location>
        <begin position="78"/>
        <end position="96"/>
    </location>
</feature>
<dbReference type="GO" id="GO:0004252">
    <property type="term" value="F:serine-type endopeptidase activity"/>
    <property type="evidence" value="ECO:0007669"/>
    <property type="project" value="UniProtKB-EC"/>
</dbReference>
<dbReference type="InterPro" id="IPR001907">
    <property type="entry name" value="ClpP"/>
</dbReference>
<dbReference type="NCBIfam" id="NF009205">
    <property type="entry name" value="PRK12553.1"/>
    <property type="match status" value="1"/>
</dbReference>
<reference evidence="9" key="1">
    <citation type="submission" date="2019-03" db="EMBL/GenBank/DDBJ databases">
        <authorList>
            <person name="Mank J."/>
            <person name="Almeida P."/>
        </authorList>
    </citation>
    <scope>NUCLEOTIDE SEQUENCE</scope>
    <source>
        <strain evidence="9">78183</strain>
    </source>
</reference>
<evidence type="ECO:0000256" key="3">
    <source>
        <dbReference type="ARBA" id="ARBA00022801"/>
    </source>
</evidence>
<keyword evidence="4" id="KW-0720">Serine protease</keyword>
<dbReference type="GO" id="GO:0006515">
    <property type="term" value="P:protein quality control for misfolded or incompletely synthesized proteins"/>
    <property type="evidence" value="ECO:0007669"/>
    <property type="project" value="TreeGrafter"/>
</dbReference>
<dbReference type="Gene3D" id="3.90.226.10">
    <property type="entry name" value="2-enoyl-CoA Hydratase, Chain A, domain 1"/>
    <property type="match status" value="1"/>
</dbReference>
<evidence type="ECO:0000256" key="8">
    <source>
        <dbReference type="SAM" id="MobiDB-lite"/>
    </source>
</evidence>
<dbReference type="FunFam" id="3.90.226.10:FF:000001">
    <property type="entry name" value="ATP-dependent Clp protease proteolytic subunit"/>
    <property type="match status" value="1"/>
</dbReference>
<dbReference type="InterPro" id="IPR029045">
    <property type="entry name" value="ClpP/crotonase-like_dom_sf"/>
</dbReference>
<evidence type="ECO:0000256" key="7">
    <source>
        <dbReference type="RuleBase" id="RU003567"/>
    </source>
</evidence>
<dbReference type="GO" id="GO:0009840">
    <property type="term" value="C:chloroplastic endopeptidase Clp complex"/>
    <property type="evidence" value="ECO:0007669"/>
    <property type="project" value="UniProtKB-ARBA"/>
</dbReference>
<dbReference type="HAMAP" id="MF_00444">
    <property type="entry name" value="ClpP"/>
    <property type="match status" value="1"/>
</dbReference>
<protein>
    <recommendedName>
        <fullName evidence="7">ATP-dependent Clp protease proteolytic subunit</fullName>
    </recommendedName>
</protein>
<dbReference type="PANTHER" id="PTHR10381">
    <property type="entry name" value="ATP-DEPENDENT CLP PROTEASE PROTEOLYTIC SUBUNIT"/>
    <property type="match status" value="1"/>
</dbReference>
<evidence type="ECO:0000313" key="9">
    <source>
        <dbReference type="EMBL" id="VFU31027.1"/>
    </source>
</evidence>
<dbReference type="GO" id="GO:0004176">
    <property type="term" value="F:ATP-dependent peptidase activity"/>
    <property type="evidence" value="ECO:0007669"/>
    <property type="project" value="InterPro"/>
</dbReference>
<dbReference type="SUPFAM" id="SSF48403">
    <property type="entry name" value="Ankyrin repeat"/>
    <property type="match status" value="1"/>
</dbReference>
<proteinExistence type="inferred from homology"/>
<name>A0A6N2KW78_SALVM</name>
<keyword evidence="2" id="KW-0645">Protease</keyword>
<evidence type="ECO:0000256" key="4">
    <source>
        <dbReference type="ARBA" id="ARBA00022825"/>
    </source>
</evidence>
<organism evidence="9">
    <name type="scientific">Salix viminalis</name>
    <name type="common">Common osier</name>
    <name type="synonym">Basket willow</name>
    <dbReference type="NCBI Taxonomy" id="40686"/>
    <lineage>
        <taxon>Eukaryota</taxon>
        <taxon>Viridiplantae</taxon>
        <taxon>Streptophyta</taxon>
        <taxon>Embryophyta</taxon>
        <taxon>Tracheophyta</taxon>
        <taxon>Spermatophyta</taxon>
        <taxon>Magnoliopsida</taxon>
        <taxon>eudicotyledons</taxon>
        <taxon>Gunneridae</taxon>
        <taxon>Pentapetalae</taxon>
        <taxon>rosids</taxon>
        <taxon>fabids</taxon>
        <taxon>Malpighiales</taxon>
        <taxon>Salicaceae</taxon>
        <taxon>Saliceae</taxon>
        <taxon>Salix</taxon>
    </lineage>
</organism>
<gene>
    <name evidence="9" type="ORF">SVIM_LOCUS125963</name>
</gene>
<feature type="compositionally biased region" description="Basic and acidic residues" evidence="8">
    <location>
        <begin position="58"/>
        <end position="69"/>
    </location>
</feature>
<dbReference type="AlphaFoldDB" id="A0A6N2KW78"/>
<dbReference type="InterPro" id="IPR033135">
    <property type="entry name" value="ClpP_His_AS"/>
</dbReference>
<evidence type="ECO:0000256" key="5">
    <source>
        <dbReference type="ARBA" id="ARBA00034021"/>
    </source>
</evidence>
<dbReference type="InterPro" id="IPR023562">
    <property type="entry name" value="ClpP/TepA"/>
</dbReference>
<comment type="similarity">
    <text evidence="1 7">Belongs to the peptidase S14 family.</text>
</comment>
<dbReference type="Pfam" id="PF00574">
    <property type="entry name" value="CLP_protease"/>
    <property type="match status" value="1"/>
</dbReference>
<accession>A0A6N2KW78</accession>
<dbReference type="GO" id="GO:0009534">
    <property type="term" value="C:chloroplast thylakoid"/>
    <property type="evidence" value="ECO:0007669"/>
    <property type="project" value="UniProtKB-ARBA"/>
</dbReference>
<dbReference type="CDD" id="cd07017">
    <property type="entry name" value="S14_ClpP_2"/>
    <property type="match status" value="1"/>
</dbReference>
<dbReference type="GO" id="GO:0051117">
    <property type="term" value="F:ATPase binding"/>
    <property type="evidence" value="ECO:0007669"/>
    <property type="project" value="TreeGrafter"/>
</dbReference>